<dbReference type="AlphaFoldDB" id="A0A085JF21"/>
<accession>A0A085JF21</accession>
<evidence type="ECO:0000313" key="2">
    <source>
        <dbReference type="Proteomes" id="UP000028602"/>
    </source>
</evidence>
<name>A0A085JF21_9GAMM</name>
<keyword evidence="2" id="KW-1185">Reference proteome</keyword>
<dbReference type="eggNOG" id="ENOG50330FS">
    <property type="taxonomic scope" value="Bacteria"/>
</dbReference>
<gene>
    <name evidence="1" type="ORF">GTPT_2005</name>
</gene>
<sequence length="93" mass="10438">MMASIKLTVRRLYALQDERMVSTRATASIYVGEQLIATEEISGLTESAVSKYIHHKLPAGQPVRVEWQTTGIADMTVSEVDLCPCCRHDRPEF</sequence>
<dbReference type="Proteomes" id="UP000028602">
    <property type="component" value="Unassembled WGS sequence"/>
</dbReference>
<reference evidence="1 2" key="1">
    <citation type="submission" date="2014-05" db="EMBL/GenBank/DDBJ databases">
        <title>ATOL: Assembling a taxonomically balanced genome-scale reconstruction of the evolutionary history of the Enterobacteriaceae.</title>
        <authorList>
            <person name="Plunkett G.III."/>
            <person name="Neeno-Eckwall E.C."/>
            <person name="Glasner J.D."/>
            <person name="Perna N.T."/>
        </authorList>
    </citation>
    <scope>NUCLEOTIDE SEQUENCE [LARGE SCALE GENOMIC DNA]</scope>
    <source>
        <strain evidence="1 2">ATCC 33301</strain>
    </source>
</reference>
<protein>
    <submittedName>
        <fullName evidence="1">Uncharacterized protein</fullName>
    </submittedName>
</protein>
<dbReference type="EMBL" id="JMPR01000034">
    <property type="protein sequence ID" value="KFD19067.1"/>
    <property type="molecule type" value="Genomic_DNA"/>
</dbReference>
<organism evidence="1 2">
    <name type="scientific">Tatumella ptyseos ATCC 33301</name>
    <dbReference type="NCBI Taxonomy" id="1005995"/>
    <lineage>
        <taxon>Bacteria</taxon>
        <taxon>Pseudomonadati</taxon>
        <taxon>Pseudomonadota</taxon>
        <taxon>Gammaproteobacteria</taxon>
        <taxon>Enterobacterales</taxon>
        <taxon>Erwiniaceae</taxon>
        <taxon>Tatumella</taxon>
    </lineage>
</organism>
<evidence type="ECO:0000313" key="1">
    <source>
        <dbReference type="EMBL" id="KFD19067.1"/>
    </source>
</evidence>
<proteinExistence type="predicted"/>
<comment type="caution">
    <text evidence="1">The sequence shown here is derived from an EMBL/GenBank/DDBJ whole genome shotgun (WGS) entry which is preliminary data.</text>
</comment>